<dbReference type="GO" id="GO:0071949">
    <property type="term" value="F:FAD binding"/>
    <property type="evidence" value="ECO:0007669"/>
    <property type="project" value="InterPro"/>
</dbReference>
<accession>A0A8H5SEE7</accession>
<dbReference type="EMBL" id="JAAQRI010000021">
    <property type="protein sequence ID" value="KAF5649515.1"/>
    <property type="molecule type" value="Genomic_DNA"/>
</dbReference>
<proteinExistence type="predicted"/>
<comment type="caution">
    <text evidence="5">The sequence shown here is derived from an EMBL/GenBank/DDBJ whole genome shotgun (WGS) entry which is preliminary data.</text>
</comment>
<evidence type="ECO:0000256" key="2">
    <source>
        <dbReference type="ARBA" id="ARBA00022771"/>
    </source>
</evidence>
<feature type="region of interest" description="Disordered" evidence="4">
    <location>
        <begin position="802"/>
        <end position="826"/>
    </location>
</feature>
<feature type="region of interest" description="Disordered" evidence="4">
    <location>
        <begin position="1042"/>
        <end position="1092"/>
    </location>
</feature>
<feature type="region of interest" description="Disordered" evidence="4">
    <location>
        <begin position="1"/>
        <end position="28"/>
    </location>
</feature>
<protein>
    <submittedName>
        <fullName evidence="5">Myosin-crossreactive antigen</fullName>
    </submittedName>
</protein>
<dbReference type="OrthoDB" id="545169at2759"/>
<keyword evidence="3" id="KW-0862">Zinc</keyword>
<dbReference type="AlphaFoldDB" id="A0A8H5SEE7"/>
<feature type="compositionally biased region" description="Polar residues" evidence="4">
    <location>
        <begin position="1059"/>
        <end position="1077"/>
    </location>
</feature>
<dbReference type="InterPro" id="IPR017907">
    <property type="entry name" value="Znf_RING_CS"/>
</dbReference>
<dbReference type="GO" id="GO:0006631">
    <property type="term" value="P:fatty acid metabolic process"/>
    <property type="evidence" value="ECO:0007669"/>
    <property type="project" value="InterPro"/>
</dbReference>
<keyword evidence="6" id="KW-1185">Reference proteome</keyword>
<dbReference type="Pfam" id="PF06100">
    <property type="entry name" value="MCRA"/>
    <property type="match status" value="1"/>
</dbReference>
<name>A0A8H5SEE7_9HYPO</name>
<dbReference type="SUPFAM" id="SSF51905">
    <property type="entry name" value="FAD/NAD(P)-binding domain"/>
    <property type="match status" value="1"/>
</dbReference>
<feature type="compositionally biased region" description="Low complexity" evidence="4">
    <location>
        <begin position="1078"/>
        <end position="1091"/>
    </location>
</feature>
<keyword evidence="2" id="KW-0863">Zinc-finger</keyword>
<dbReference type="Gene3D" id="3.30.9.80">
    <property type="match status" value="1"/>
</dbReference>
<feature type="compositionally biased region" description="Polar residues" evidence="4">
    <location>
        <begin position="10"/>
        <end position="27"/>
    </location>
</feature>
<dbReference type="InterPro" id="IPR036188">
    <property type="entry name" value="FAD/NAD-bd_sf"/>
</dbReference>
<dbReference type="GO" id="GO:0050151">
    <property type="term" value="F:oleate hydratase activity"/>
    <property type="evidence" value="ECO:0007669"/>
    <property type="project" value="InterPro"/>
</dbReference>
<dbReference type="GeneID" id="59308719"/>
<dbReference type="PROSITE" id="PS00518">
    <property type="entry name" value="ZF_RING_1"/>
    <property type="match status" value="1"/>
</dbReference>
<dbReference type="PANTHER" id="PTHR37417">
    <property type="entry name" value="67 KDA MYOSIN-CROSS-REACTIVE ANTIGEN FAMILY PROTEIN (AFU_ORTHOLOGUE AFUA_5G09970)"/>
    <property type="match status" value="1"/>
</dbReference>
<dbReference type="PANTHER" id="PTHR37417:SF2">
    <property type="entry name" value="67 KDA MYOSIN-CROSS-REACTIVE ANTIGEN FAMILY PROTEIN (AFU_ORTHOLOGUE AFUA_5G09970)"/>
    <property type="match status" value="1"/>
</dbReference>
<evidence type="ECO:0000256" key="4">
    <source>
        <dbReference type="SAM" id="MobiDB-lite"/>
    </source>
</evidence>
<dbReference type="RefSeq" id="XP_037211982.1">
    <property type="nucleotide sequence ID" value="XM_037356449.1"/>
</dbReference>
<sequence length="1255" mass="138410">MDDKHDNSPDENNGVISLRNSPESTNDADSKDAHVWLVGGGIASLAAAVFLIEDAKVPGDHIHILEASAKAGGSMATFSKPSWDRGYRVSAIRKMSLTYHCLYGMLEKVPSDVEGETLAAKLHRFNQARRKLGASGTRLVRQVLADNGTEKPEAVDVSTMGLSVKNQCDLMRVVLETEEELEGLEIQALFEPDFFETNFWDLWSSLNRFHPWCSAVEFRRCLHRMLHEFPNMGTLSGVEQAPEEDFEAIIKPLTQYLKAMDVEFRHGIQVSGLEIEDIGSDFRVSALKTYQDSKHVMIPTGPDDLVLLTLGSLTSGMGYGTNDQPPPTMELRDSAPHELDPSWTFWDRLAMDRPQTFGNPEAFFDRPSKSTWLSFTVTLRDPAFFEHLRSWTGTLTGAVPLITFRDCPWMLSLTIPQQPYVRDQPSDVFVFWGYGLFPDQQGRYVRKPMLECTGAEILTELLHLMAFPLQPTLERSITIPCLMPLIGSPFLTRKKGDRPKVIPDGSKNLGLMGQFVEIEREVTFTMEYSVRSAQLAVYGLMGGFEPSVFLTVPYPGEFPLGVSSRLHLSSYLKSISPFSVAVMASEHEANMQELARYQLAYIMQHKEENPEQDELPDLVRDMLAITPYLEQVVAGRLVFNEEAINARLNKNFVASEYDLEELRGASFSAAVRSHWRPAPVTATSGTANGLREPHLTTSTTATIDSSSDGASDVVPTVARGTHAADSVEIAYQKAFARLDAGLRAQEEECLSDIYSDDNAGAPPKTLPDLETVHSNDSKVSKVTETALAFLSERDVGHIIEARAQSSSQSISSREAEHGTSSKDSTIHNVESVSIEAASPPPATHLHHDEVDEGLISFDEDPTPTGTISTTIADAFPPTSTFAKEWEEAESSNVALDTSPTPDHSVESEPEPPVNTSEVVPFSPSGTTSAPGDEGTVPAKPQCASVSITGDNTFTPATNIREDSNAVKCFKCGNDSVENAITCFCKHQYCADCLNDVVKTSIHGPTPFPPVCCEIPIPVDINSSIFDEKTLYDFLGKKFGTSDVSEQGSIGESDEKSLPSPHSLTSIPRTPTTPSAHFTPSTPSVASPPSLSTEEKTEYSFNGFCEEKVDNEDTKCHVCHNTIEEGLYCPDCCYQCNNSRADCKCDWWDGRQRREKDMAIVKAPTLQTARPQVAPFRGQKKQFGGVFERNTGARRAVTQNGACQHPLMKQVKLSGRCFDCYHVLPTFLWQCTRCKYSVCKHCGLRGGAWSRFQSDP</sequence>
<keyword evidence="1" id="KW-0479">Metal-binding</keyword>
<evidence type="ECO:0000313" key="6">
    <source>
        <dbReference type="Proteomes" id="UP000530670"/>
    </source>
</evidence>
<dbReference type="Gene3D" id="3.50.50.60">
    <property type="entry name" value="FAD/NAD(P)-binding domain"/>
    <property type="match status" value="2"/>
</dbReference>
<feature type="compositionally biased region" description="Polar residues" evidence="4">
    <location>
        <begin position="890"/>
        <end position="901"/>
    </location>
</feature>
<feature type="compositionally biased region" description="Low complexity" evidence="4">
    <location>
        <begin position="802"/>
        <end position="812"/>
    </location>
</feature>
<feature type="region of interest" description="Disordered" evidence="4">
    <location>
        <begin position="884"/>
        <end position="938"/>
    </location>
</feature>
<dbReference type="GO" id="GO:0008270">
    <property type="term" value="F:zinc ion binding"/>
    <property type="evidence" value="ECO:0007669"/>
    <property type="project" value="UniProtKB-KW"/>
</dbReference>
<evidence type="ECO:0000256" key="3">
    <source>
        <dbReference type="ARBA" id="ARBA00022833"/>
    </source>
</evidence>
<gene>
    <name evidence="5" type="ORF">FTJAE_952</name>
</gene>
<evidence type="ECO:0000256" key="1">
    <source>
        <dbReference type="ARBA" id="ARBA00022723"/>
    </source>
</evidence>
<reference evidence="5 6" key="1">
    <citation type="submission" date="2020-05" db="EMBL/GenBank/DDBJ databases">
        <title>Identification and distribution of gene clusters putatively required for synthesis of sphingolipid metabolism inhibitors in phylogenetically diverse species of the filamentous fungus Fusarium.</title>
        <authorList>
            <person name="Kim H.-S."/>
            <person name="Busman M."/>
            <person name="Brown D.W."/>
            <person name="Divon H."/>
            <person name="Uhlig S."/>
            <person name="Proctor R.H."/>
        </authorList>
    </citation>
    <scope>NUCLEOTIDE SEQUENCE [LARGE SCALE GENOMIC DNA]</scope>
    <source>
        <strain evidence="5 6">NRRL 66243</strain>
    </source>
</reference>
<evidence type="ECO:0000313" key="5">
    <source>
        <dbReference type="EMBL" id="KAF5649515.1"/>
    </source>
</evidence>
<organism evidence="5 6">
    <name type="scientific">Fusarium tjaetaba</name>
    <dbReference type="NCBI Taxonomy" id="1567544"/>
    <lineage>
        <taxon>Eukaryota</taxon>
        <taxon>Fungi</taxon>
        <taxon>Dikarya</taxon>
        <taxon>Ascomycota</taxon>
        <taxon>Pezizomycotina</taxon>
        <taxon>Sordariomycetes</taxon>
        <taxon>Hypocreomycetidae</taxon>
        <taxon>Hypocreales</taxon>
        <taxon>Nectriaceae</taxon>
        <taxon>Fusarium</taxon>
        <taxon>Fusarium fujikuroi species complex</taxon>
    </lineage>
</organism>
<dbReference type="Proteomes" id="UP000530670">
    <property type="component" value="Unassembled WGS sequence"/>
</dbReference>
<dbReference type="InterPro" id="IPR010354">
    <property type="entry name" value="Oleate_hydratase"/>
</dbReference>
<feature type="compositionally biased region" description="Polar residues" evidence="4">
    <location>
        <begin position="913"/>
        <end position="929"/>
    </location>
</feature>